<keyword evidence="5" id="KW-0030">Aminoacyl-tRNA synthetase</keyword>
<keyword evidence="3" id="KW-0067">ATP-binding</keyword>
<dbReference type="GO" id="GO:0005524">
    <property type="term" value="F:ATP binding"/>
    <property type="evidence" value="ECO:0007669"/>
    <property type="project" value="UniProtKB-KW"/>
</dbReference>
<evidence type="ECO:0000313" key="8">
    <source>
        <dbReference type="EMBL" id="KAF6028306.1"/>
    </source>
</evidence>
<keyword evidence="4" id="KW-0648">Protein biosynthesis</keyword>
<accession>A0A7J7JS80</accession>
<evidence type="ECO:0000256" key="6">
    <source>
        <dbReference type="SAM" id="Phobius"/>
    </source>
</evidence>
<dbReference type="Proteomes" id="UP000593567">
    <property type="component" value="Unassembled WGS sequence"/>
</dbReference>
<dbReference type="GO" id="GO:0004812">
    <property type="term" value="F:aminoacyl-tRNA ligase activity"/>
    <property type="evidence" value="ECO:0007669"/>
    <property type="project" value="UniProtKB-KW"/>
</dbReference>
<evidence type="ECO:0000259" key="7">
    <source>
        <dbReference type="Pfam" id="PF08264"/>
    </source>
</evidence>
<dbReference type="Gene3D" id="1.10.730.10">
    <property type="entry name" value="Isoleucyl-tRNA Synthetase, Domain 1"/>
    <property type="match status" value="1"/>
</dbReference>
<keyword evidence="9" id="KW-1185">Reference proteome</keyword>
<dbReference type="AlphaFoldDB" id="A0A7J7JS80"/>
<keyword evidence="1" id="KW-0436">Ligase</keyword>
<keyword evidence="2" id="KW-0547">Nucleotide-binding</keyword>
<sequence>METDEETIRQINITRNFTVRAASLHLNLTFNLHDVVRVLYESLYTLDKVDLNTKILNKAFERCFADMLILLHPFAPHVTAELWEGLRSSPRLPSSQSHNFKWDEEIFTQEWPVVDGGYKLRLQIVESQSTDENSIIYSETDDMEADQSNVCDKFNMDNDCIMAAPCTPMLDNGYVYVYLFLCCQIWAALVHMAAYFIFHSISKAAHRAVSHQKVHGMLWESYFCLFP</sequence>
<dbReference type="EMBL" id="VXIV02001965">
    <property type="protein sequence ID" value="KAF6028306.1"/>
    <property type="molecule type" value="Genomic_DNA"/>
</dbReference>
<evidence type="ECO:0000256" key="5">
    <source>
        <dbReference type="ARBA" id="ARBA00023146"/>
    </source>
</evidence>
<gene>
    <name evidence="8" type="ORF">EB796_013410</name>
</gene>
<evidence type="ECO:0000256" key="1">
    <source>
        <dbReference type="ARBA" id="ARBA00022598"/>
    </source>
</evidence>
<name>A0A7J7JS80_BUGNE</name>
<keyword evidence="6" id="KW-0812">Transmembrane</keyword>
<dbReference type="SUPFAM" id="SSF47323">
    <property type="entry name" value="Anticodon-binding domain of a subclass of class I aminoacyl-tRNA synthetases"/>
    <property type="match status" value="1"/>
</dbReference>
<protein>
    <recommendedName>
        <fullName evidence="7">Methionyl/Valyl/Leucyl/Isoleucyl-tRNA synthetase anticodon-binding domain-containing protein</fullName>
    </recommendedName>
</protein>
<dbReference type="InterPro" id="IPR009080">
    <property type="entry name" value="tRNAsynth_Ia_anticodon-bd"/>
</dbReference>
<dbReference type="Pfam" id="PF08264">
    <property type="entry name" value="Anticodon_1"/>
    <property type="match status" value="1"/>
</dbReference>
<organism evidence="8 9">
    <name type="scientific">Bugula neritina</name>
    <name type="common">Brown bryozoan</name>
    <name type="synonym">Sertularia neritina</name>
    <dbReference type="NCBI Taxonomy" id="10212"/>
    <lineage>
        <taxon>Eukaryota</taxon>
        <taxon>Metazoa</taxon>
        <taxon>Spiralia</taxon>
        <taxon>Lophotrochozoa</taxon>
        <taxon>Bryozoa</taxon>
        <taxon>Gymnolaemata</taxon>
        <taxon>Cheilostomatida</taxon>
        <taxon>Flustrina</taxon>
        <taxon>Buguloidea</taxon>
        <taxon>Bugulidae</taxon>
        <taxon>Bugula</taxon>
    </lineage>
</organism>
<evidence type="ECO:0000256" key="4">
    <source>
        <dbReference type="ARBA" id="ARBA00022917"/>
    </source>
</evidence>
<keyword evidence="6" id="KW-0472">Membrane</keyword>
<evidence type="ECO:0000256" key="3">
    <source>
        <dbReference type="ARBA" id="ARBA00022840"/>
    </source>
</evidence>
<dbReference type="OrthoDB" id="15954at2759"/>
<evidence type="ECO:0000256" key="2">
    <source>
        <dbReference type="ARBA" id="ARBA00022741"/>
    </source>
</evidence>
<feature type="transmembrane region" description="Helical" evidence="6">
    <location>
        <begin position="175"/>
        <end position="198"/>
    </location>
</feature>
<comment type="caution">
    <text evidence="8">The sequence shown here is derived from an EMBL/GenBank/DDBJ whole genome shotgun (WGS) entry which is preliminary data.</text>
</comment>
<dbReference type="InterPro" id="IPR013155">
    <property type="entry name" value="M/V/L/I-tRNA-synth_anticd-bd"/>
</dbReference>
<evidence type="ECO:0000313" key="9">
    <source>
        <dbReference type="Proteomes" id="UP000593567"/>
    </source>
</evidence>
<dbReference type="GO" id="GO:0006418">
    <property type="term" value="P:tRNA aminoacylation for protein translation"/>
    <property type="evidence" value="ECO:0007669"/>
    <property type="project" value="InterPro"/>
</dbReference>
<proteinExistence type="predicted"/>
<reference evidence="8" key="1">
    <citation type="submission" date="2020-06" db="EMBL/GenBank/DDBJ databases">
        <title>Draft genome of Bugula neritina, a colonial animal packing powerful symbionts and potential medicines.</title>
        <authorList>
            <person name="Rayko M."/>
        </authorList>
    </citation>
    <scope>NUCLEOTIDE SEQUENCE [LARGE SCALE GENOMIC DNA]</scope>
    <source>
        <strain evidence="8">Kwan_BN1</strain>
    </source>
</reference>
<keyword evidence="6" id="KW-1133">Transmembrane helix</keyword>
<feature type="domain" description="Methionyl/Valyl/Leucyl/Isoleucyl-tRNA synthetase anticodon-binding" evidence="7">
    <location>
        <begin position="30"/>
        <end position="116"/>
    </location>
</feature>